<keyword evidence="3 6" id="KW-0812">Transmembrane</keyword>
<dbReference type="Gene3D" id="2.30.30.60">
    <property type="match status" value="1"/>
</dbReference>
<dbReference type="InterPro" id="IPR011014">
    <property type="entry name" value="MscS_channel_TM-2"/>
</dbReference>
<protein>
    <submittedName>
        <fullName evidence="9">Mechanosensitive ion channel</fullName>
    </submittedName>
</protein>
<dbReference type="PANTHER" id="PTHR30221">
    <property type="entry name" value="SMALL-CONDUCTANCE MECHANOSENSITIVE CHANNEL"/>
    <property type="match status" value="1"/>
</dbReference>
<dbReference type="SUPFAM" id="SSF50182">
    <property type="entry name" value="Sm-like ribonucleoproteins"/>
    <property type="match status" value="1"/>
</dbReference>
<gene>
    <name evidence="9" type="ORF">IQ260_17015</name>
</gene>
<evidence type="ECO:0000256" key="4">
    <source>
        <dbReference type="ARBA" id="ARBA00022989"/>
    </source>
</evidence>
<evidence type="ECO:0000256" key="2">
    <source>
        <dbReference type="ARBA" id="ARBA00008017"/>
    </source>
</evidence>
<keyword evidence="4 6" id="KW-1133">Transmembrane helix</keyword>
<evidence type="ECO:0000313" key="9">
    <source>
        <dbReference type="EMBL" id="MBE9068355.1"/>
    </source>
</evidence>
<evidence type="ECO:0000259" key="8">
    <source>
        <dbReference type="Pfam" id="PF21082"/>
    </source>
</evidence>
<comment type="similarity">
    <text evidence="2">Belongs to the MscS (TC 1.A.23) family.</text>
</comment>
<organism evidence="9 10">
    <name type="scientific">Leptolyngbya cf. ectocarpi LEGE 11479</name>
    <dbReference type="NCBI Taxonomy" id="1828722"/>
    <lineage>
        <taxon>Bacteria</taxon>
        <taxon>Bacillati</taxon>
        <taxon>Cyanobacteriota</taxon>
        <taxon>Cyanophyceae</taxon>
        <taxon>Leptolyngbyales</taxon>
        <taxon>Leptolyngbyaceae</taxon>
        <taxon>Leptolyngbya group</taxon>
        <taxon>Leptolyngbya</taxon>
    </lineage>
</organism>
<name>A0A928ZVX2_LEPEC</name>
<dbReference type="GO" id="GO:0012505">
    <property type="term" value="C:endomembrane system"/>
    <property type="evidence" value="ECO:0007669"/>
    <property type="project" value="UniProtKB-SubCell"/>
</dbReference>
<sequence length="286" mass="32657">MMLLVTLTSVAQASDSATDKAKDILTEITTFKVVEALTVVITAYLLIQLSSRLLFWLSERVAKESRLRIKQFVPFVRMLVLIIALVVLMNQLFNLSRENVFAITGTVAVAVGFAFKDYVNSIIAGVLGLFEAPYQIGDRIQIEDDYGEVITYGLRGLRLKTPTDDIVSIPHNKIWTHAISNSNMGNLEAQVVTHFYLEHSVDAQQVQDILYRVAQTSRYTELRLPIVVIVEDKIWGTLFSLKCYPIDARHEFKYKTDLTIRAKQTFRDYDISYPQIPRRFLEDIQS</sequence>
<keyword evidence="5 6" id="KW-0472">Membrane</keyword>
<dbReference type="Proteomes" id="UP000615026">
    <property type="component" value="Unassembled WGS sequence"/>
</dbReference>
<dbReference type="SUPFAM" id="SSF82861">
    <property type="entry name" value="Mechanosensitive channel protein MscS (YggB), transmembrane region"/>
    <property type="match status" value="1"/>
</dbReference>
<evidence type="ECO:0000256" key="6">
    <source>
        <dbReference type="SAM" id="Phobius"/>
    </source>
</evidence>
<dbReference type="Pfam" id="PF00924">
    <property type="entry name" value="MS_channel_2nd"/>
    <property type="match status" value="1"/>
</dbReference>
<dbReference type="GO" id="GO:0008381">
    <property type="term" value="F:mechanosensitive monoatomic ion channel activity"/>
    <property type="evidence" value="ECO:0007669"/>
    <property type="project" value="InterPro"/>
</dbReference>
<dbReference type="InterPro" id="IPR045275">
    <property type="entry name" value="MscS_archaea/bacteria_type"/>
</dbReference>
<accession>A0A928ZVX2</accession>
<dbReference type="InterPro" id="IPR010920">
    <property type="entry name" value="LSM_dom_sf"/>
</dbReference>
<feature type="transmembrane region" description="Helical" evidence="6">
    <location>
        <begin position="75"/>
        <end position="93"/>
    </location>
</feature>
<dbReference type="Gene3D" id="1.10.287.1260">
    <property type="match status" value="1"/>
</dbReference>
<proteinExistence type="inferred from homology"/>
<comment type="subcellular location">
    <subcellularLocation>
        <location evidence="1">Endomembrane system</location>
        <topology evidence="1">Multi-pass membrane protein</topology>
    </subcellularLocation>
</comment>
<dbReference type="Pfam" id="PF21082">
    <property type="entry name" value="MS_channel_3rd"/>
    <property type="match status" value="1"/>
</dbReference>
<dbReference type="InterPro" id="IPR023408">
    <property type="entry name" value="MscS_beta-dom_sf"/>
</dbReference>
<feature type="domain" description="Mechanosensitive ion channel MscS C-terminal" evidence="8">
    <location>
        <begin position="191"/>
        <end position="272"/>
    </location>
</feature>
<evidence type="ECO:0000256" key="5">
    <source>
        <dbReference type="ARBA" id="ARBA00023136"/>
    </source>
</evidence>
<evidence type="ECO:0000256" key="3">
    <source>
        <dbReference type="ARBA" id="ARBA00022692"/>
    </source>
</evidence>
<dbReference type="InterPro" id="IPR006685">
    <property type="entry name" value="MscS_channel_2nd"/>
</dbReference>
<dbReference type="AlphaFoldDB" id="A0A928ZVX2"/>
<reference evidence="9" key="1">
    <citation type="submission" date="2020-10" db="EMBL/GenBank/DDBJ databases">
        <authorList>
            <person name="Castelo-Branco R."/>
            <person name="Eusebio N."/>
            <person name="Adriana R."/>
            <person name="Vieira A."/>
            <person name="Brugerolle De Fraissinette N."/>
            <person name="Rezende De Castro R."/>
            <person name="Schneider M.P."/>
            <person name="Vasconcelos V."/>
            <person name="Leao P.N."/>
        </authorList>
    </citation>
    <scope>NUCLEOTIDE SEQUENCE</scope>
    <source>
        <strain evidence="9">LEGE 11479</strain>
    </source>
</reference>
<dbReference type="RefSeq" id="WP_193994302.1">
    <property type="nucleotide sequence ID" value="NZ_JADEXP010000161.1"/>
</dbReference>
<dbReference type="PANTHER" id="PTHR30221:SF1">
    <property type="entry name" value="SMALL-CONDUCTANCE MECHANOSENSITIVE CHANNEL"/>
    <property type="match status" value="1"/>
</dbReference>
<evidence type="ECO:0000256" key="1">
    <source>
        <dbReference type="ARBA" id="ARBA00004127"/>
    </source>
</evidence>
<feature type="transmembrane region" description="Helical" evidence="6">
    <location>
        <begin position="37"/>
        <end position="55"/>
    </location>
</feature>
<dbReference type="InterPro" id="IPR049278">
    <property type="entry name" value="MS_channel_C"/>
</dbReference>
<dbReference type="EMBL" id="JADEXP010000161">
    <property type="protein sequence ID" value="MBE9068355.1"/>
    <property type="molecule type" value="Genomic_DNA"/>
</dbReference>
<dbReference type="GO" id="GO:0016020">
    <property type="term" value="C:membrane"/>
    <property type="evidence" value="ECO:0007669"/>
    <property type="project" value="InterPro"/>
</dbReference>
<comment type="caution">
    <text evidence="9">The sequence shown here is derived from an EMBL/GenBank/DDBJ whole genome shotgun (WGS) entry which is preliminary data.</text>
</comment>
<evidence type="ECO:0000313" key="10">
    <source>
        <dbReference type="Proteomes" id="UP000615026"/>
    </source>
</evidence>
<evidence type="ECO:0000259" key="7">
    <source>
        <dbReference type="Pfam" id="PF00924"/>
    </source>
</evidence>
<feature type="domain" description="Mechanosensitive ion channel MscS" evidence="7">
    <location>
        <begin position="117"/>
        <end position="183"/>
    </location>
</feature>
<keyword evidence="10" id="KW-1185">Reference proteome</keyword>